<reference evidence="2 3" key="1">
    <citation type="journal article" date="2011" name="PLoS Pathog.">
        <title>Endophytic Life Strategies Decoded by Genome and Transcriptome Analyses of the Mutualistic Root Symbiont Piriformospora indica.</title>
        <authorList>
            <person name="Zuccaro A."/>
            <person name="Lahrmann U."/>
            <person name="Guldener U."/>
            <person name="Langen G."/>
            <person name="Pfiffi S."/>
            <person name="Biedenkopf D."/>
            <person name="Wong P."/>
            <person name="Samans B."/>
            <person name="Grimm C."/>
            <person name="Basiewicz M."/>
            <person name="Murat C."/>
            <person name="Martin F."/>
            <person name="Kogel K.H."/>
        </authorList>
    </citation>
    <scope>NUCLEOTIDE SEQUENCE [LARGE SCALE GENOMIC DNA]</scope>
    <source>
        <strain evidence="2 3">DSM 11827</strain>
    </source>
</reference>
<evidence type="ECO:0000313" key="2">
    <source>
        <dbReference type="EMBL" id="CCA77233.1"/>
    </source>
</evidence>
<gene>
    <name evidence="2" type="ORF">PIIN_11216</name>
</gene>
<keyword evidence="3" id="KW-1185">Reference proteome</keyword>
<dbReference type="InParanoid" id="G4U0Z0"/>
<dbReference type="EMBL" id="CAFZ01001394">
    <property type="protein sequence ID" value="CCA77233.1"/>
    <property type="molecule type" value="Genomic_DNA"/>
</dbReference>
<comment type="caution">
    <text evidence="2">The sequence shown here is derived from an EMBL/GenBank/DDBJ whole genome shotgun (WGS) entry which is preliminary data.</text>
</comment>
<dbReference type="HOGENOM" id="CLU_1960427_0_0_1"/>
<dbReference type="Proteomes" id="UP000007148">
    <property type="component" value="Unassembled WGS sequence"/>
</dbReference>
<dbReference type="AlphaFoldDB" id="G4U0Z0"/>
<evidence type="ECO:0000313" key="3">
    <source>
        <dbReference type="Proteomes" id="UP000007148"/>
    </source>
</evidence>
<proteinExistence type="predicted"/>
<name>G4U0Z0_SERID</name>
<protein>
    <submittedName>
        <fullName evidence="2">Uncharacterized protein</fullName>
    </submittedName>
</protein>
<evidence type="ECO:0000256" key="1">
    <source>
        <dbReference type="SAM" id="MobiDB-lite"/>
    </source>
</evidence>
<feature type="compositionally biased region" description="Polar residues" evidence="1">
    <location>
        <begin position="105"/>
        <end position="114"/>
    </location>
</feature>
<sequence length="128" mass="13933">MNTIKDLPVELSREIFELAIGESNELDPVHEPQGHRPHAYEFLHNENYMSRSFSSELDRAHLSSGPSSPPPMGATPISDKGPARGGSASKYSPSSSPTLRLSPTAFSPASSSDVPLSARLGYRIYFEM</sequence>
<feature type="compositionally biased region" description="Low complexity" evidence="1">
    <location>
        <begin position="87"/>
        <end position="104"/>
    </location>
</feature>
<accession>G4U0Z0</accession>
<organism evidence="2 3">
    <name type="scientific">Serendipita indica (strain DSM 11827)</name>
    <name type="common">Root endophyte fungus</name>
    <name type="synonym">Piriformospora indica</name>
    <dbReference type="NCBI Taxonomy" id="1109443"/>
    <lineage>
        <taxon>Eukaryota</taxon>
        <taxon>Fungi</taxon>
        <taxon>Dikarya</taxon>
        <taxon>Basidiomycota</taxon>
        <taxon>Agaricomycotina</taxon>
        <taxon>Agaricomycetes</taxon>
        <taxon>Sebacinales</taxon>
        <taxon>Serendipitaceae</taxon>
        <taxon>Serendipita</taxon>
    </lineage>
</organism>
<feature type="region of interest" description="Disordered" evidence="1">
    <location>
        <begin position="54"/>
        <end position="114"/>
    </location>
</feature>